<reference evidence="6 7" key="1">
    <citation type="journal article" date="2015" name="Genome Biol. Evol.">
        <title>Phylogenomic analyses indicate that early fungi evolved digesting cell walls of algal ancestors of land plants.</title>
        <authorList>
            <person name="Chang Y."/>
            <person name="Wang S."/>
            <person name="Sekimoto S."/>
            <person name="Aerts A.L."/>
            <person name="Choi C."/>
            <person name="Clum A."/>
            <person name="LaButti K.M."/>
            <person name="Lindquist E.A."/>
            <person name="Yee Ngan C."/>
            <person name="Ohm R.A."/>
            <person name="Salamov A.A."/>
            <person name="Grigoriev I.V."/>
            <person name="Spatafora J.W."/>
            <person name="Berbee M.L."/>
        </authorList>
    </citation>
    <scope>NUCLEOTIDE SEQUENCE [LARGE SCALE GENOMIC DNA]</scope>
    <source>
        <strain evidence="6 7">JEL478</strain>
    </source>
</reference>
<evidence type="ECO:0000256" key="4">
    <source>
        <dbReference type="SAM" id="MobiDB-lite"/>
    </source>
</evidence>
<dbReference type="InterPro" id="IPR002110">
    <property type="entry name" value="Ankyrin_rpt"/>
</dbReference>
<protein>
    <submittedName>
        <fullName evidence="6">Ankyrin</fullName>
    </submittedName>
</protein>
<dbReference type="PROSITE" id="PS50088">
    <property type="entry name" value="ANK_REPEAT"/>
    <property type="match status" value="2"/>
</dbReference>
<keyword evidence="5" id="KW-1133">Transmembrane helix</keyword>
<dbReference type="Gene3D" id="1.25.40.20">
    <property type="entry name" value="Ankyrin repeat-containing domain"/>
    <property type="match status" value="2"/>
</dbReference>
<keyword evidence="7" id="KW-1185">Reference proteome</keyword>
<dbReference type="OrthoDB" id="2153474at2759"/>
<feature type="region of interest" description="Disordered" evidence="4">
    <location>
        <begin position="575"/>
        <end position="609"/>
    </location>
</feature>
<dbReference type="PROSITE" id="PS50297">
    <property type="entry name" value="ANK_REP_REGION"/>
    <property type="match status" value="2"/>
</dbReference>
<feature type="repeat" description="ANK" evidence="3">
    <location>
        <begin position="507"/>
        <end position="539"/>
    </location>
</feature>
<evidence type="ECO:0000256" key="3">
    <source>
        <dbReference type="PROSITE-ProRule" id="PRU00023"/>
    </source>
</evidence>
<dbReference type="Proteomes" id="UP000070544">
    <property type="component" value="Unassembled WGS sequence"/>
</dbReference>
<evidence type="ECO:0000256" key="2">
    <source>
        <dbReference type="ARBA" id="ARBA00023043"/>
    </source>
</evidence>
<keyword evidence="5" id="KW-0472">Membrane</keyword>
<proteinExistence type="predicted"/>
<dbReference type="Pfam" id="PF12796">
    <property type="entry name" value="Ank_2"/>
    <property type="match status" value="2"/>
</dbReference>
<dbReference type="PANTHER" id="PTHR24171">
    <property type="entry name" value="ANKYRIN REPEAT DOMAIN-CONTAINING PROTEIN 39-RELATED"/>
    <property type="match status" value="1"/>
</dbReference>
<dbReference type="AlphaFoldDB" id="A0A139A814"/>
<evidence type="ECO:0000256" key="5">
    <source>
        <dbReference type="SAM" id="Phobius"/>
    </source>
</evidence>
<dbReference type="Pfam" id="PF00023">
    <property type="entry name" value="Ank"/>
    <property type="match status" value="1"/>
</dbReference>
<dbReference type="SMART" id="SM00248">
    <property type="entry name" value="ANK"/>
    <property type="match status" value="6"/>
</dbReference>
<feature type="repeat" description="ANK" evidence="3">
    <location>
        <begin position="664"/>
        <end position="690"/>
    </location>
</feature>
<gene>
    <name evidence="6" type="ORF">M427DRAFT_386989</name>
</gene>
<organism evidence="6 7">
    <name type="scientific">Gonapodya prolifera (strain JEL478)</name>
    <name type="common">Monoblepharis prolifera</name>
    <dbReference type="NCBI Taxonomy" id="1344416"/>
    <lineage>
        <taxon>Eukaryota</taxon>
        <taxon>Fungi</taxon>
        <taxon>Fungi incertae sedis</taxon>
        <taxon>Chytridiomycota</taxon>
        <taxon>Chytridiomycota incertae sedis</taxon>
        <taxon>Monoblepharidomycetes</taxon>
        <taxon>Monoblepharidales</taxon>
        <taxon>Gonapodyaceae</taxon>
        <taxon>Gonapodya</taxon>
    </lineage>
</organism>
<dbReference type="STRING" id="1344416.A0A139A814"/>
<evidence type="ECO:0000313" key="6">
    <source>
        <dbReference type="EMBL" id="KXS12930.1"/>
    </source>
</evidence>
<dbReference type="EMBL" id="KQ965783">
    <property type="protein sequence ID" value="KXS12930.1"/>
    <property type="molecule type" value="Genomic_DNA"/>
</dbReference>
<feature type="transmembrane region" description="Helical" evidence="5">
    <location>
        <begin position="881"/>
        <end position="903"/>
    </location>
</feature>
<keyword evidence="2 3" id="KW-0040">ANK repeat</keyword>
<evidence type="ECO:0000256" key="1">
    <source>
        <dbReference type="ARBA" id="ARBA00022737"/>
    </source>
</evidence>
<name>A0A139A814_GONPJ</name>
<keyword evidence="1" id="KW-0677">Repeat</keyword>
<keyword evidence="5" id="KW-0812">Transmembrane</keyword>
<dbReference type="SUPFAM" id="SSF48403">
    <property type="entry name" value="Ankyrin repeat"/>
    <property type="match status" value="2"/>
</dbReference>
<sequence>MASTSTYPQTYLSSLTSYESREAFAASQRAHENSLRALFAQGATDPAVRNPYTNLIQVHDAAMEEAWKYAKRFEEDAKVPVLFPLATLSDPNKRSVVSRDEFLVNWRTFTEYLDWSNVFAAGGAVQACLSPLPAHVSSTNIAARRDHLRSAFPAGDIDLFIWGVDEEGAKKKMEEIYEAVKSTVPFETVAIRSSHAVTIVSQFPFRHIQIILRLYHSPTEILAGFDVDSCAFGFDGAAVYCSPRSHLASVTRRNTVDMSRRSPSYEVRLAKYAMRGFEIEVGDSLKRDRIDPQIFERPFDKLQGLARLLLLEAFPAPSDRMSFKEASRERRLRPKHERAGEYRRRARGGDLTGDGVDANDYSSVFMPYGEGWNARRIVRQAQKKDYVLNAPYTRKLIRSTSHHQHPCFWGDMSEIFHDCCKQCPPLPADVDPKESDLFVRGPLTFITDDPGRQHVGSFNPITEGDWTAGAYISEASEGLFRAVAARDVNGVRKAIESGADVNGRDHAGRAPLHLAAVCGATEVVKVLLDAGSKISVAVPDGRGVLHLCAEYGALEEAKVIVIVLAQNKKNIDAKTARETAAVAGSKSSTDDDEGSDNGSHGGKTEEEYDIVSKSDESFVDVAKELGESKQKEPFNPFKAPAEEPEAEEPPADDIIDIEFEDWDMKMTALHFAIFYGELDLAKLFLQAGASKSKMMTFEFNVNSWTKTKGVVSPLVLAMMCPDREAGKRVLTYLLEENFPVNQVNHDFYTPLAIAVRHGLTEFVRLLLEEHPRTKLAVNFPVHDSGKLISPMKLAVDTGDLAIVKLLHEAGSKVALDESDVKRGMAVINKEGEFIFRMTPLMWSEEQFNLFKLLWCRSKHQLFLFCLIVELIPTSRSTRNQILFLAVGDSTTIIAALLPLHFWIL</sequence>
<accession>A0A139A814</accession>
<evidence type="ECO:0000313" key="7">
    <source>
        <dbReference type="Proteomes" id="UP000070544"/>
    </source>
</evidence>
<dbReference type="InterPro" id="IPR036770">
    <property type="entry name" value="Ankyrin_rpt-contain_sf"/>
</dbReference>